<name>A0A3B0W486_9ZZZZ</name>
<reference evidence="1" key="1">
    <citation type="submission" date="2018-06" db="EMBL/GenBank/DDBJ databases">
        <authorList>
            <person name="Zhirakovskaya E."/>
        </authorList>
    </citation>
    <scope>NUCLEOTIDE SEQUENCE</scope>
</reference>
<dbReference type="InterPro" id="IPR036237">
    <property type="entry name" value="Xyl_isomerase-like_sf"/>
</dbReference>
<dbReference type="PANTHER" id="PTHR42194">
    <property type="entry name" value="UPF0276 PROTEIN HI_1600"/>
    <property type="match status" value="1"/>
</dbReference>
<evidence type="ECO:0000313" key="1">
    <source>
        <dbReference type="EMBL" id="VAW47173.1"/>
    </source>
</evidence>
<dbReference type="Gene3D" id="3.20.20.150">
    <property type="entry name" value="Divalent-metal-dependent TIM barrel enzymes"/>
    <property type="match status" value="1"/>
</dbReference>
<proteinExistence type="predicted"/>
<dbReference type="AlphaFoldDB" id="A0A3B0W486"/>
<dbReference type="SUPFAM" id="SSF51658">
    <property type="entry name" value="Xylose isomerase-like"/>
    <property type="match status" value="1"/>
</dbReference>
<dbReference type="InterPro" id="IPR007801">
    <property type="entry name" value="MbnB/TglH/ChrH"/>
</dbReference>
<organism evidence="1">
    <name type="scientific">hydrothermal vent metagenome</name>
    <dbReference type="NCBI Taxonomy" id="652676"/>
    <lineage>
        <taxon>unclassified sequences</taxon>
        <taxon>metagenomes</taxon>
        <taxon>ecological metagenomes</taxon>
    </lineage>
</organism>
<dbReference type="EMBL" id="UOFB01000180">
    <property type="protein sequence ID" value="VAW47173.1"/>
    <property type="molecule type" value="Genomic_DNA"/>
</dbReference>
<protein>
    <submittedName>
        <fullName evidence="1">Uncharacterized protein conserved in bacteria, NMA0228-like</fullName>
    </submittedName>
</protein>
<dbReference type="PANTHER" id="PTHR42194:SF1">
    <property type="entry name" value="UPF0276 PROTEIN HI_1600"/>
    <property type="match status" value="1"/>
</dbReference>
<sequence length="282" mass="31475">MAILSQTASPISGVGIGLRSQHIQEILTALPNTLPNIGWLELLADNHLAEGGLDVVQLDAIAEHYPLTLHCVGMSLASVEPLDLDYCQKIKKLSKRVNARCISEHLCFSAALGLYSHDLLPIPYNQKTLAHCVQRVLQVQEVLGERILVENVSSYMTFQDSDMDEVDFICALAEQADCDLLVDVNNIYVNQLNHGLDGEAYIDQLPLDRIKEIHLAGYQQQDNFVLDAHNNPVSEPVWQLYRRLIAKRPSIPTLIEWDNDIPPLTVLLKEAEKAHSIMQGAE</sequence>
<dbReference type="Pfam" id="PF05114">
    <property type="entry name" value="MbnB_TglH_ChrH"/>
    <property type="match status" value="1"/>
</dbReference>
<gene>
    <name evidence="1" type="ORF">MNBD_GAMMA04-525</name>
</gene>
<dbReference type="NCBIfam" id="NF003818">
    <property type="entry name" value="PRK05409.1"/>
    <property type="match status" value="1"/>
</dbReference>
<accession>A0A3B0W486</accession>